<sequence>MSLKKALKFGSVLLLAPLFLTACASEQAAPDFGGESESQKQKTVDVSLYSGQPSQSAGLLTLPVILKNTGTNSTVVASRNFTLKIQGHTFKPFKIDKTPADFHMNLSSGEVFNDTLAFYLGTTLTQKQLKKIQLTYEMDNGNIRDAKYMSPNFDQSNTRSDITQNMKSIGDYYSDIKDYIKQSKQARSQGQSPNSLNNQFQDPDYDKFRVWTLINKKDPKNIILQVYNQTNTDIAVPFSDIELVSNSGDELQVDPEYRNNYLCVPHGKFEVITVPLEGKPDMTDSPFNLYVKSSNSGSSSNNFFSTQNTYYPIESVITDASDISGAFTLAPNQYTKGSIQWSKPVLNFKDRTFSCTVELNDLFTLKADRTKYSLVGIDKDGTDGDEEIPKDVQPLRISSNNPTQIDMKFGSLKVLETYHHIELRYDGKEILKVK</sequence>
<feature type="chain" id="PRO_5047261706" description="Lipoprotein" evidence="1">
    <location>
        <begin position="25"/>
        <end position="434"/>
    </location>
</feature>
<keyword evidence="1" id="KW-0732">Signal</keyword>
<dbReference type="RefSeq" id="WP_133476414.1">
    <property type="nucleotide sequence ID" value="NZ_JBETVU010000013.1"/>
</dbReference>
<reference evidence="2" key="1">
    <citation type="submission" date="2024-06" db="EMBL/GenBank/DDBJ databases">
        <title>Vaginal Lactobacillus fatty acid response mechanisms reveal a metabolite-targeted strategy for bacterial vaginosis treatment.</title>
        <authorList>
            <person name="Zhu M."/>
            <person name="Blainey P.C."/>
            <person name="Bloom S.M."/>
            <person name="Kwon D.S."/>
        </authorList>
    </citation>
    <scope>NUCLEOTIDE SEQUENCE</scope>
    <source>
        <strain evidence="2">194_F1_1</strain>
    </source>
</reference>
<protein>
    <recommendedName>
        <fullName evidence="4">Lipoprotein</fullName>
    </recommendedName>
</protein>
<dbReference type="EMBL" id="JBETVU010000013">
    <property type="protein sequence ID" value="MES5150907.1"/>
    <property type="molecule type" value="Genomic_DNA"/>
</dbReference>
<comment type="caution">
    <text evidence="2">The sequence shown here is derived from an EMBL/GenBank/DDBJ whole genome shotgun (WGS) entry which is preliminary data.</text>
</comment>
<proteinExistence type="predicted"/>
<keyword evidence="3" id="KW-1185">Reference proteome</keyword>
<feature type="signal peptide" evidence="1">
    <location>
        <begin position="1"/>
        <end position="24"/>
    </location>
</feature>
<name>A0ABV2BCS4_9LACO</name>
<dbReference type="PROSITE" id="PS51257">
    <property type="entry name" value="PROKAR_LIPOPROTEIN"/>
    <property type="match status" value="1"/>
</dbReference>
<evidence type="ECO:0008006" key="4">
    <source>
        <dbReference type="Google" id="ProtNLM"/>
    </source>
</evidence>
<evidence type="ECO:0000256" key="1">
    <source>
        <dbReference type="SAM" id="SignalP"/>
    </source>
</evidence>
<gene>
    <name evidence="2" type="ORF">ABVC42_13815</name>
</gene>
<accession>A0ABV2BCS4</accession>
<organism evidence="2 3">
    <name type="scientific">Lactobacillus crispatus</name>
    <dbReference type="NCBI Taxonomy" id="47770"/>
    <lineage>
        <taxon>Bacteria</taxon>
        <taxon>Bacillati</taxon>
        <taxon>Bacillota</taxon>
        <taxon>Bacilli</taxon>
        <taxon>Lactobacillales</taxon>
        <taxon>Lactobacillaceae</taxon>
        <taxon>Lactobacillus</taxon>
    </lineage>
</organism>
<dbReference type="Proteomes" id="UP001434419">
    <property type="component" value="Unassembled WGS sequence"/>
</dbReference>
<evidence type="ECO:0000313" key="2">
    <source>
        <dbReference type="EMBL" id="MES5150907.1"/>
    </source>
</evidence>
<evidence type="ECO:0000313" key="3">
    <source>
        <dbReference type="Proteomes" id="UP001434419"/>
    </source>
</evidence>